<evidence type="ECO:0000256" key="5">
    <source>
        <dbReference type="SAM" id="Phobius"/>
    </source>
</evidence>
<evidence type="ECO:0000256" key="3">
    <source>
        <dbReference type="ARBA" id="ARBA00022989"/>
    </source>
</evidence>
<keyword evidence="4 5" id="KW-0472">Membrane</keyword>
<dbReference type="AlphaFoldDB" id="A0A9Q0MYT2"/>
<dbReference type="GO" id="GO:0016020">
    <property type="term" value="C:membrane"/>
    <property type="evidence" value="ECO:0007669"/>
    <property type="project" value="UniProtKB-SubCell"/>
</dbReference>
<dbReference type="OrthoDB" id="567787at2759"/>
<sequence length="249" mass="27941">MKPYQPSSKVAIRENLDEDFSDDVEDDVFIRDGKMSKNFEENGLKRPLMAPRRKKHKVYSPVAAIMKKKVKCWKCCEPFCYGFVALAILIAIIFLAAVLLAMFPVPLQKVKLWLRKDGQLQASSEFNDYGIFNGELVPCTQISVHKTWSKAFSKLSSESPVRKCDINQDGVEDIIIGYGIDDNFQYDGAIIPKCDDSISEFCEGGILTIDGINGNTIWQTWTAFNVFSLFCSIDLNGDTYNDCVASGRG</sequence>
<evidence type="ECO:0000313" key="7">
    <source>
        <dbReference type="Proteomes" id="UP001151699"/>
    </source>
</evidence>
<evidence type="ECO:0000313" key="6">
    <source>
        <dbReference type="EMBL" id="KAJ6640343.1"/>
    </source>
</evidence>
<evidence type="ECO:0000256" key="2">
    <source>
        <dbReference type="ARBA" id="ARBA00022692"/>
    </source>
</evidence>
<evidence type="ECO:0000256" key="1">
    <source>
        <dbReference type="ARBA" id="ARBA00004167"/>
    </source>
</evidence>
<comment type="caution">
    <text evidence="6">The sequence shown here is derived from an EMBL/GenBank/DDBJ whole genome shotgun (WGS) entry which is preliminary data.</text>
</comment>
<keyword evidence="2 5" id="KW-0812">Transmembrane</keyword>
<gene>
    <name evidence="6" type="ORF">Bhyg_13093</name>
</gene>
<dbReference type="SUPFAM" id="SSF69318">
    <property type="entry name" value="Integrin alpha N-terminal domain"/>
    <property type="match status" value="1"/>
</dbReference>
<dbReference type="InterPro" id="IPR045232">
    <property type="entry name" value="FAM234"/>
</dbReference>
<protein>
    <submittedName>
        <fullName evidence="6">Uncharacterized protein</fullName>
    </submittedName>
</protein>
<proteinExistence type="predicted"/>
<dbReference type="InterPro" id="IPR028994">
    <property type="entry name" value="Integrin_alpha_N"/>
</dbReference>
<dbReference type="EMBL" id="WJQU01000003">
    <property type="protein sequence ID" value="KAJ6640343.1"/>
    <property type="molecule type" value="Genomic_DNA"/>
</dbReference>
<accession>A0A9Q0MYT2</accession>
<dbReference type="PANTHER" id="PTHR21419:SF30">
    <property type="entry name" value="IG-LIKE DOMAIN-CONTAINING PROTEIN"/>
    <property type="match status" value="1"/>
</dbReference>
<comment type="subcellular location">
    <subcellularLocation>
        <location evidence="1">Membrane</location>
        <topology evidence="1">Single-pass membrane protein</topology>
    </subcellularLocation>
</comment>
<dbReference type="Proteomes" id="UP001151699">
    <property type="component" value="Chromosome X"/>
</dbReference>
<keyword evidence="3 5" id="KW-1133">Transmembrane helix</keyword>
<dbReference type="PANTHER" id="PTHR21419">
    <property type="match status" value="1"/>
</dbReference>
<reference evidence="6" key="1">
    <citation type="submission" date="2022-07" db="EMBL/GenBank/DDBJ databases">
        <authorList>
            <person name="Trinca V."/>
            <person name="Uliana J.V.C."/>
            <person name="Torres T.T."/>
            <person name="Ward R.J."/>
            <person name="Monesi N."/>
        </authorList>
    </citation>
    <scope>NUCLEOTIDE SEQUENCE</scope>
    <source>
        <strain evidence="6">HSMRA1968</strain>
        <tissue evidence="6">Whole embryos</tissue>
    </source>
</reference>
<feature type="non-terminal residue" evidence="6">
    <location>
        <position position="249"/>
    </location>
</feature>
<evidence type="ECO:0000256" key="4">
    <source>
        <dbReference type="ARBA" id="ARBA00023136"/>
    </source>
</evidence>
<keyword evidence="7" id="KW-1185">Reference proteome</keyword>
<feature type="transmembrane region" description="Helical" evidence="5">
    <location>
        <begin position="81"/>
        <end position="105"/>
    </location>
</feature>
<name>A0A9Q0MYT2_9DIPT</name>
<organism evidence="6 7">
    <name type="scientific">Pseudolycoriella hygida</name>
    <dbReference type="NCBI Taxonomy" id="35572"/>
    <lineage>
        <taxon>Eukaryota</taxon>
        <taxon>Metazoa</taxon>
        <taxon>Ecdysozoa</taxon>
        <taxon>Arthropoda</taxon>
        <taxon>Hexapoda</taxon>
        <taxon>Insecta</taxon>
        <taxon>Pterygota</taxon>
        <taxon>Neoptera</taxon>
        <taxon>Endopterygota</taxon>
        <taxon>Diptera</taxon>
        <taxon>Nematocera</taxon>
        <taxon>Sciaroidea</taxon>
        <taxon>Sciaridae</taxon>
        <taxon>Pseudolycoriella</taxon>
    </lineage>
</organism>